<dbReference type="Proteomes" id="UP001470230">
    <property type="component" value="Unassembled WGS sequence"/>
</dbReference>
<gene>
    <name evidence="2" type="ORF">M9Y10_044099</name>
</gene>
<evidence type="ECO:0000256" key="1">
    <source>
        <dbReference type="SAM" id="SignalP"/>
    </source>
</evidence>
<evidence type="ECO:0000313" key="2">
    <source>
        <dbReference type="EMBL" id="KAK8884973.1"/>
    </source>
</evidence>
<accession>A0ABR2K2I1</accession>
<dbReference type="PANTHER" id="PTHR11440">
    <property type="entry name" value="LECITHIN-CHOLESTEROL ACYLTRANSFERASE-RELATED"/>
    <property type="match status" value="1"/>
</dbReference>
<dbReference type="InterPro" id="IPR003386">
    <property type="entry name" value="LACT/PDAT_acylTrfase"/>
</dbReference>
<dbReference type="Pfam" id="PF02450">
    <property type="entry name" value="LCAT"/>
    <property type="match status" value="1"/>
</dbReference>
<evidence type="ECO:0008006" key="4">
    <source>
        <dbReference type="Google" id="ProtNLM"/>
    </source>
</evidence>
<keyword evidence="1" id="KW-0732">Signal</keyword>
<reference evidence="2 3" key="1">
    <citation type="submission" date="2024-04" db="EMBL/GenBank/DDBJ databases">
        <title>Tritrichomonas musculus Genome.</title>
        <authorList>
            <person name="Alves-Ferreira E."/>
            <person name="Grigg M."/>
            <person name="Lorenzi H."/>
            <person name="Galac M."/>
        </authorList>
    </citation>
    <scope>NUCLEOTIDE SEQUENCE [LARGE SCALE GENOMIC DNA]</scope>
    <source>
        <strain evidence="2 3">EAF2021</strain>
    </source>
</reference>
<name>A0ABR2K2I1_9EUKA</name>
<protein>
    <recommendedName>
        <fullName evidence="4">Lecithin:cholesterol acyltransferase family protein</fullName>
    </recommendedName>
</protein>
<dbReference type="Gene3D" id="3.40.50.1820">
    <property type="entry name" value="alpha/beta hydrolase"/>
    <property type="match status" value="1"/>
</dbReference>
<proteinExistence type="predicted"/>
<dbReference type="InterPro" id="IPR029058">
    <property type="entry name" value="AB_hydrolase_fold"/>
</dbReference>
<comment type="caution">
    <text evidence="2">The sequence shown here is derived from an EMBL/GenBank/DDBJ whole genome shotgun (WGS) entry which is preliminary data.</text>
</comment>
<organism evidence="2 3">
    <name type="scientific">Tritrichomonas musculus</name>
    <dbReference type="NCBI Taxonomy" id="1915356"/>
    <lineage>
        <taxon>Eukaryota</taxon>
        <taxon>Metamonada</taxon>
        <taxon>Parabasalia</taxon>
        <taxon>Tritrichomonadida</taxon>
        <taxon>Tritrichomonadidae</taxon>
        <taxon>Tritrichomonas</taxon>
    </lineage>
</organism>
<sequence>MFLLLIDVIVCLKPVILLPPLYGTNLHATYHNISLPWYCPKSMNDNLIWIDPKYLVPPLYNCILDLLHAFYNNETDKVENLKGVDISIHDYGGDESVLYVDGGIFGFQFFDTYASMIQYFKSRGYKVGQNLFIAPYDWRMAPVVIDSFSSQMKELIEKAVKINGEKVTIMGYSCGGYTLQQFLTKKITEEWKHKYIEKIVLTVPSFGGSMDTFEVLFDHYSPLIPIHNSNMNTLIQSLPYVHSHLLNEEVYADIPVVRGPNGETYTAKDLPDLLLSHNKIAQSNLHVMQMGLELTKMGPADINMPTAIIYNTGYPTRFTVNFKNGWDQEPFIETGEGDGTIPSKAAQWACENWDHKRYPKLCIDFDNHEERFRHQPMTRNPFIHEFLFNMTSRSDWLNSTGRTDVHMPYIQINSDDSYMIRDDIRPISIKHYN</sequence>
<feature type="chain" id="PRO_5046853350" description="Lecithin:cholesterol acyltransferase family protein" evidence="1">
    <location>
        <begin position="18"/>
        <end position="433"/>
    </location>
</feature>
<dbReference type="SUPFAM" id="SSF53474">
    <property type="entry name" value="alpha/beta-Hydrolases"/>
    <property type="match status" value="1"/>
</dbReference>
<dbReference type="EMBL" id="JAPFFF010000008">
    <property type="protein sequence ID" value="KAK8884973.1"/>
    <property type="molecule type" value="Genomic_DNA"/>
</dbReference>
<evidence type="ECO:0000313" key="3">
    <source>
        <dbReference type="Proteomes" id="UP001470230"/>
    </source>
</evidence>
<feature type="signal peptide" evidence="1">
    <location>
        <begin position="1"/>
        <end position="17"/>
    </location>
</feature>
<keyword evidence="3" id="KW-1185">Reference proteome</keyword>